<dbReference type="PANTHER" id="PTHR11712">
    <property type="entry name" value="POLYKETIDE SYNTHASE-RELATED"/>
    <property type="match status" value="1"/>
</dbReference>
<name>A0A3B0UDI9_9ZZZZ</name>
<feature type="domain" description="Ketosynthase family 3 (KS3)" evidence="3">
    <location>
        <begin position="7"/>
        <end position="425"/>
    </location>
</feature>
<dbReference type="GO" id="GO:0005829">
    <property type="term" value="C:cytosol"/>
    <property type="evidence" value="ECO:0007669"/>
    <property type="project" value="TreeGrafter"/>
</dbReference>
<dbReference type="PROSITE" id="PS52004">
    <property type="entry name" value="KS3_2"/>
    <property type="match status" value="1"/>
</dbReference>
<dbReference type="GO" id="GO:0006633">
    <property type="term" value="P:fatty acid biosynthetic process"/>
    <property type="evidence" value="ECO:0007669"/>
    <property type="project" value="InterPro"/>
</dbReference>
<dbReference type="SMART" id="SM00825">
    <property type="entry name" value="PKS_KS"/>
    <property type="match status" value="1"/>
</dbReference>
<protein>
    <submittedName>
        <fullName evidence="4">3-oxoacyl-[acyl-carrier-protein] synthase, KASII</fullName>
        <ecNumber evidence="4">2.3.1.179</ecNumber>
    </submittedName>
</protein>
<dbReference type="InterPro" id="IPR020841">
    <property type="entry name" value="PKS_Beta-ketoAc_synthase_dom"/>
</dbReference>
<gene>
    <name evidence="4" type="ORF">MNBD_ALPHA09-2345</name>
</gene>
<comment type="similarity">
    <text evidence="1">Belongs to the thiolase-like superfamily. Beta-ketoacyl-ACP synthases family.</text>
</comment>
<dbReference type="InterPro" id="IPR018201">
    <property type="entry name" value="Ketoacyl_synth_AS"/>
</dbReference>
<dbReference type="InterPro" id="IPR014031">
    <property type="entry name" value="Ketoacyl_synth_C"/>
</dbReference>
<sequence>MLDKKGRPVVVVTGIGIVTSLGTGKKDNWRALTAGETKVAEITRFSTQGLRTRIAATVDCGDRHAYSSPGHTLAMAVTSTTEAISQSGISSTGTSGAARFPGPMFVATSPTEIEWPHRLTLYNEVTQSDETGYDRLMAAAKARPHHKLHALFQFGYVADVLANRFGTSGQPISLTTACASGATAIQLAVEAIRRGQTDAALAIGTDGSVHPEALVRFSLLSALSTQNDLPERAEKPFSKDRGGFVMGEGAATLVLESYEGAKARGAQILGVVRGCGERADVFHRTRSSPDGSAVIDTLQNALSDADITAGDVDYINAHGTGTPENDKMESASLTAVFGDRMAEVPISSNKSEIGHTLTAAGAVEAVFSLLTVASGTLPPTINYDVPDPEIPLDVVPNVKRDLAVQTVLSNSFGFGGQNVCLVLSGEPA</sequence>
<evidence type="ECO:0000313" key="4">
    <source>
        <dbReference type="EMBL" id="VAW18564.1"/>
    </source>
</evidence>
<dbReference type="InterPro" id="IPR016039">
    <property type="entry name" value="Thiolase-like"/>
</dbReference>
<dbReference type="InterPro" id="IPR000794">
    <property type="entry name" value="Beta-ketoacyl_synthase"/>
</dbReference>
<dbReference type="PROSITE" id="PS00606">
    <property type="entry name" value="KS3_1"/>
    <property type="match status" value="1"/>
</dbReference>
<dbReference type="Gene3D" id="3.40.47.10">
    <property type="match status" value="1"/>
</dbReference>
<reference evidence="4" key="1">
    <citation type="submission" date="2018-06" db="EMBL/GenBank/DDBJ databases">
        <authorList>
            <person name="Zhirakovskaya E."/>
        </authorList>
    </citation>
    <scope>NUCLEOTIDE SEQUENCE</scope>
</reference>
<dbReference type="Pfam" id="PF02801">
    <property type="entry name" value="Ketoacyl-synt_C"/>
    <property type="match status" value="1"/>
</dbReference>
<evidence type="ECO:0000256" key="2">
    <source>
        <dbReference type="ARBA" id="ARBA00022679"/>
    </source>
</evidence>
<dbReference type="PANTHER" id="PTHR11712:SF336">
    <property type="entry name" value="3-OXOACYL-[ACYL-CARRIER-PROTEIN] SYNTHASE, MITOCHONDRIAL"/>
    <property type="match status" value="1"/>
</dbReference>
<dbReference type="AlphaFoldDB" id="A0A3B0UDI9"/>
<organism evidence="4">
    <name type="scientific">hydrothermal vent metagenome</name>
    <dbReference type="NCBI Taxonomy" id="652676"/>
    <lineage>
        <taxon>unclassified sequences</taxon>
        <taxon>metagenomes</taxon>
        <taxon>ecological metagenomes</taxon>
    </lineage>
</organism>
<evidence type="ECO:0000256" key="1">
    <source>
        <dbReference type="ARBA" id="ARBA00008467"/>
    </source>
</evidence>
<proteinExistence type="inferred from homology"/>
<accession>A0A3B0UDI9</accession>
<dbReference type="InterPro" id="IPR014030">
    <property type="entry name" value="Ketoacyl_synth_N"/>
</dbReference>
<keyword evidence="2 4" id="KW-0808">Transferase</keyword>
<dbReference type="NCBIfam" id="NF005076">
    <property type="entry name" value="PRK06501.1"/>
    <property type="match status" value="1"/>
</dbReference>
<evidence type="ECO:0000259" key="3">
    <source>
        <dbReference type="PROSITE" id="PS52004"/>
    </source>
</evidence>
<dbReference type="CDD" id="cd00834">
    <property type="entry name" value="KAS_I_II"/>
    <property type="match status" value="1"/>
</dbReference>
<dbReference type="EMBL" id="UOEM01000116">
    <property type="protein sequence ID" value="VAW18564.1"/>
    <property type="molecule type" value="Genomic_DNA"/>
</dbReference>
<keyword evidence="4" id="KW-0012">Acyltransferase</keyword>
<dbReference type="SUPFAM" id="SSF53901">
    <property type="entry name" value="Thiolase-like"/>
    <property type="match status" value="2"/>
</dbReference>
<dbReference type="Pfam" id="PF00109">
    <property type="entry name" value="ketoacyl-synt"/>
    <property type="match status" value="1"/>
</dbReference>
<dbReference type="GO" id="GO:0004315">
    <property type="term" value="F:3-oxoacyl-[acyl-carrier-protein] synthase activity"/>
    <property type="evidence" value="ECO:0007669"/>
    <property type="project" value="UniProtKB-EC"/>
</dbReference>
<dbReference type="EC" id="2.3.1.179" evidence="4"/>